<feature type="region of interest" description="Disordered" evidence="1">
    <location>
        <begin position="65"/>
        <end position="108"/>
    </location>
</feature>
<dbReference type="Proteomes" id="UP001302602">
    <property type="component" value="Unassembled WGS sequence"/>
</dbReference>
<protein>
    <submittedName>
        <fullName evidence="2">Uncharacterized protein</fullName>
    </submittedName>
</protein>
<feature type="region of interest" description="Disordered" evidence="1">
    <location>
        <begin position="178"/>
        <end position="199"/>
    </location>
</feature>
<evidence type="ECO:0000313" key="2">
    <source>
        <dbReference type="EMBL" id="KAK4127000.1"/>
    </source>
</evidence>
<dbReference type="EMBL" id="MU853224">
    <property type="protein sequence ID" value="KAK4127000.1"/>
    <property type="molecule type" value="Genomic_DNA"/>
</dbReference>
<feature type="compositionally biased region" description="Basic and acidic residues" evidence="1">
    <location>
        <begin position="188"/>
        <end position="199"/>
    </location>
</feature>
<dbReference type="AlphaFoldDB" id="A0AAN6U6N9"/>
<gene>
    <name evidence="2" type="ORF">N657DRAFT_185781</name>
</gene>
<dbReference type="RefSeq" id="XP_062650771.1">
    <property type="nucleotide sequence ID" value="XM_062786137.1"/>
</dbReference>
<keyword evidence="3" id="KW-1185">Reference proteome</keyword>
<evidence type="ECO:0000313" key="3">
    <source>
        <dbReference type="Proteomes" id="UP001302602"/>
    </source>
</evidence>
<name>A0AAN6U6N9_9PEZI</name>
<sequence>MAAAVRDLIVSLSLSPQCSSREVGRLIGITMQEATEQLAAARGILEDLYAQLDWALNLWSRTTANGDEQGLPPQPQHDHLIPSQPVIEEPPSHVPRRNSPPADIKDPKVASQMRHTKQWEEWTQAPTIHDPSILDLSRPTRWWMQEQTQYGLCQPGEQDQLEHSARAAQFNRIHVPVPASTSIPSRSFTREKNLHPGNL</sequence>
<proteinExistence type="predicted"/>
<reference evidence="2" key="1">
    <citation type="journal article" date="2023" name="Mol. Phylogenet. Evol.">
        <title>Genome-scale phylogeny and comparative genomics of the fungal order Sordariales.</title>
        <authorList>
            <person name="Hensen N."/>
            <person name="Bonometti L."/>
            <person name="Westerberg I."/>
            <person name="Brannstrom I.O."/>
            <person name="Guillou S."/>
            <person name="Cros-Aarteil S."/>
            <person name="Calhoun S."/>
            <person name="Haridas S."/>
            <person name="Kuo A."/>
            <person name="Mondo S."/>
            <person name="Pangilinan J."/>
            <person name="Riley R."/>
            <person name="LaButti K."/>
            <person name="Andreopoulos B."/>
            <person name="Lipzen A."/>
            <person name="Chen C."/>
            <person name="Yan M."/>
            <person name="Daum C."/>
            <person name="Ng V."/>
            <person name="Clum A."/>
            <person name="Steindorff A."/>
            <person name="Ohm R.A."/>
            <person name="Martin F."/>
            <person name="Silar P."/>
            <person name="Natvig D.O."/>
            <person name="Lalanne C."/>
            <person name="Gautier V."/>
            <person name="Ament-Velasquez S.L."/>
            <person name="Kruys A."/>
            <person name="Hutchinson M.I."/>
            <person name="Powell A.J."/>
            <person name="Barry K."/>
            <person name="Miller A.N."/>
            <person name="Grigoriev I.V."/>
            <person name="Debuchy R."/>
            <person name="Gladieux P."/>
            <person name="Hiltunen Thoren M."/>
            <person name="Johannesson H."/>
        </authorList>
    </citation>
    <scope>NUCLEOTIDE SEQUENCE</scope>
    <source>
        <strain evidence="2">CBS 731.68</strain>
    </source>
</reference>
<evidence type="ECO:0000256" key="1">
    <source>
        <dbReference type="SAM" id="MobiDB-lite"/>
    </source>
</evidence>
<organism evidence="2 3">
    <name type="scientific">Parathielavia appendiculata</name>
    <dbReference type="NCBI Taxonomy" id="2587402"/>
    <lineage>
        <taxon>Eukaryota</taxon>
        <taxon>Fungi</taxon>
        <taxon>Dikarya</taxon>
        <taxon>Ascomycota</taxon>
        <taxon>Pezizomycotina</taxon>
        <taxon>Sordariomycetes</taxon>
        <taxon>Sordariomycetidae</taxon>
        <taxon>Sordariales</taxon>
        <taxon>Chaetomiaceae</taxon>
        <taxon>Parathielavia</taxon>
    </lineage>
</organism>
<dbReference type="GeneID" id="87822903"/>
<comment type="caution">
    <text evidence="2">The sequence shown here is derived from an EMBL/GenBank/DDBJ whole genome shotgun (WGS) entry which is preliminary data.</text>
</comment>
<accession>A0AAN6U6N9</accession>
<reference evidence="2" key="2">
    <citation type="submission" date="2023-05" db="EMBL/GenBank/DDBJ databases">
        <authorList>
            <consortium name="Lawrence Berkeley National Laboratory"/>
            <person name="Steindorff A."/>
            <person name="Hensen N."/>
            <person name="Bonometti L."/>
            <person name="Westerberg I."/>
            <person name="Brannstrom I.O."/>
            <person name="Guillou S."/>
            <person name="Cros-Aarteil S."/>
            <person name="Calhoun S."/>
            <person name="Haridas S."/>
            <person name="Kuo A."/>
            <person name="Mondo S."/>
            <person name="Pangilinan J."/>
            <person name="Riley R."/>
            <person name="Labutti K."/>
            <person name="Andreopoulos B."/>
            <person name="Lipzen A."/>
            <person name="Chen C."/>
            <person name="Yanf M."/>
            <person name="Daum C."/>
            <person name="Ng V."/>
            <person name="Clum A."/>
            <person name="Ohm R."/>
            <person name="Martin F."/>
            <person name="Silar P."/>
            <person name="Natvig D."/>
            <person name="Lalanne C."/>
            <person name="Gautier V."/>
            <person name="Ament-Velasquez S.L."/>
            <person name="Kruys A."/>
            <person name="Hutchinson M.I."/>
            <person name="Powell A.J."/>
            <person name="Barry K."/>
            <person name="Miller A.N."/>
            <person name="Grigoriev I.V."/>
            <person name="Debuchy R."/>
            <person name="Gladieux P."/>
            <person name="Thoren M.H."/>
            <person name="Johannesson H."/>
        </authorList>
    </citation>
    <scope>NUCLEOTIDE SEQUENCE</scope>
    <source>
        <strain evidence="2">CBS 731.68</strain>
    </source>
</reference>